<dbReference type="InterPro" id="IPR032831">
    <property type="entry name" value="LptM_cons"/>
</dbReference>
<dbReference type="EMBL" id="CP007501">
    <property type="protein sequence ID" value="AKD24417.1"/>
    <property type="molecule type" value="Genomic_DNA"/>
</dbReference>
<keyword evidence="3" id="KW-0472">Membrane</keyword>
<comment type="subcellular location">
    <subcellularLocation>
        <location evidence="1">Cell outer membrane</location>
        <topology evidence="1">Lipid-anchor</topology>
    </subcellularLocation>
</comment>
<evidence type="ECO:0000313" key="8">
    <source>
        <dbReference type="EMBL" id="AKD24417.1"/>
    </source>
</evidence>
<sequence length="63" mass="6501">MIAILKRTLGIGLLISLVGCGVRGPLYLPNVPPAPSPPAEPEPKGKLYPPQSPTAPNSTSAKQ</sequence>
<feature type="compositionally biased region" description="Pro residues" evidence="7">
    <location>
        <begin position="30"/>
        <end position="40"/>
    </location>
</feature>
<evidence type="ECO:0000256" key="5">
    <source>
        <dbReference type="ARBA" id="ARBA00023237"/>
    </source>
</evidence>
<dbReference type="PATRIC" id="fig|576611.7.peg.84"/>
<name>A0A0E3ZIF4_9BURK</name>
<dbReference type="AlphaFoldDB" id="A0A0E3ZIF4"/>
<evidence type="ECO:0000256" key="4">
    <source>
        <dbReference type="ARBA" id="ARBA00023139"/>
    </source>
</evidence>
<keyword evidence="4" id="KW-0564">Palmitate</keyword>
<organism evidence="8 9">
    <name type="scientific">Polynucleobacter duraquae</name>
    <dbReference type="NCBI Taxonomy" id="1835254"/>
    <lineage>
        <taxon>Bacteria</taxon>
        <taxon>Pseudomonadati</taxon>
        <taxon>Pseudomonadota</taxon>
        <taxon>Betaproteobacteria</taxon>
        <taxon>Burkholderiales</taxon>
        <taxon>Burkholderiaceae</taxon>
        <taxon>Polynucleobacter</taxon>
    </lineage>
</organism>
<evidence type="ECO:0000256" key="2">
    <source>
        <dbReference type="ARBA" id="ARBA00022729"/>
    </source>
</evidence>
<dbReference type="RefSeq" id="WP_046329397.1">
    <property type="nucleotide sequence ID" value="NZ_CP007501.1"/>
</dbReference>
<keyword evidence="2" id="KW-0732">Signal</keyword>
<reference evidence="8 9" key="1">
    <citation type="submission" date="2014-03" db="EMBL/GenBank/DDBJ databases">
        <title>Genome of Polynucleobacter strain MWH-MoK4.</title>
        <authorList>
            <person name="Hahn M.W."/>
        </authorList>
    </citation>
    <scope>NUCLEOTIDE SEQUENCE [LARGE SCALE GENOMIC DNA]</scope>
    <source>
        <strain evidence="8 9">MWH-MoK4</strain>
    </source>
</reference>
<evidence type="ECO:0008006" key="10">
    <source>
        <dbReference type="Google" id="ProtNLM"/>
    </source>
</evidence>
<keyword evidence="5" id="KW-0998">Cell outer membrane</keyword>
<feature type="compositionally biased region" description="Polar residues" evidence="7">
    <location>
        <begin position="54"/>
        <end position="63"/>
    </location>
</feature>
<evidence type="ECO:0000313" key="9">
    <source>
        <dbReference type="Proteomes" id="UP000061135"/>
    </source>
</evidence>
<accession>A0A0E3ZIF4</accession>
<evidence type="ECO:0000256" key="7">
    <source>
        <dbReference type="SAM" id="MobiDB-lite"/>
    </source>
</evidence>
<evidence type="ECO:0000256" key="1">
    <source>
        <dbReference type="ARBA" id="ARBA00004459"/>
    </source>
</evidence>
<gene>
    <name evidence="8" type="ORF">CL55_00000840</name>
</gene>
<dbReference type="KEGG" id="pdq:CL55_00000840"/>
<dbReference type="NCBIfam" id="NF047847">
    <property type="entry name" value="SS_mature_LptM"/>
    <property type="match status" value="1"/>
</dbReference>
<evidence type="ECO:0000256" key="3">
    <source>
        <dbReference type="ARBA" id="ARBA00023136"/>
    </source>
</evidence>
<proteinExistence type="predicted"/>
<dbReference type="HOGENOM" id="CLU_2882050_0_0_4"/>
<feature type="region of interest" description="Disordered" evidence="7">
    <location>
        <begin position="29"/>
        <end position="63"/>
    </location>
</feature>
<dbReference type="Proteomes" id="UP000061135">
    <property type="component" value="Chromosome"/>
</dbReference>
<dbReference type="Pfam" id="PF13627">
    <property type="entry name" value="LptM_cons"/>
    <property type="match status" value="1"/>
</dbReference>
<dbReference type="STRING" id="1835254.CL55_00000840"/>
<keyword evidence="9" id="KW-1185">Reference proteome</keyword>
<dbReference type="PROSITE" id="PS51257">
    <property type="entry name" value="PROKAR_LIPOPROTEIN"/>
    <property type="match status" value="1"/>
</dbReference>
<keyword evidence="6" id="KW-0449">Lipoprotein</keyword>
<protein>
    <recommendedName>
        <fullName evidence="10">Lipoprotein</fullName>
    </recommendedName>
</protein>
<evidence type="ECO:0000256" key="6">
    <source>
        <dbReference type="ARBA" id="ARBA00023288"/>
    </source>
</evidence>